<comment type="subcellular location">
    <subcellularLocation>
        <location evidence="2">Apical cell membrane</location>
    </subcellularLocation>
    <subcellularLocation>
        <location evidence="6">Cell projection</location>
        <location evidence="6">Filopodium</location>
    </subcellularLocation>
    <subcellularLocation>
        <location evidence="7">Cell projection</location>
        <location evidence="7">Lamellipodium</location>
    </subcellularLocation>
    <subcellularLocation>
        <location evidence="1">Cell projection</location>
        <location evidence="1">Microvillus</location>
    </subcellularLocation>
    <subcellularLocation>
        <location evidence="4">Cell projection</location>
        <location evidence="4">Ruffle</location>
    </subcellularLocation>
    <subcellularLocation>
        <location evidence="3">Membrane raft</location>
    </subcellularLocation>
    <subcellularLocation>
        <location evidence="5">Membrane</location>
        <topology evidence="5">Single-pass type I membrane protein</topology>
    </subcellularLocation>
</comment>
<protein>
    <recommendedName>
        <fullName evidence="9">Podocalyxin</fullName>
    </recommendedName>
    <alternativeName>
        <fullName evidence="18">Podocalyxin-like protein 1</fullName>
    </alternativeName>
</protein>
<evidence type="ECO:0000256" key="5">
    <source>
        <dbReference type="ARBA" id="ARBA00004479"/>
    </source>
</evidence>
<keyword evidence="15 20" id="KW-0472">Membrane</keyword>
<evidence type="ECO:0000256" key="2">
    <source>
        <dbReference type="ARBA" id="ARBA00004221"/>
    </source>
</evidence>
<evidence type="ECO:0000313" key="22">
    <source>
        <dbReference type="EMBL" id="SBR96583.1"/>
    </source>
</evidence>
<evidence type="ECO:0000256" key="6">
    <source>
        <dbReference type="ARBA" id="ARBA00004486"/>
    </source>
</evidence>
<gene>
    <name evidence="22" type="primary">PODXL</name>
</gene>
<dbReference type="GO" id="GO:0007155">
    <property type="term" value="P:cell adhesion"/>
    <property type="evidence" value="ECO:0007669"/>
    <property type="project" value="UniProtKB-KW"/>
</dbReference>
<dbReference type="GO" id="GO:0033634">
    <property type="term" value="P:positive regulation of cell-cell adhesion mediated by integrin"/>
    <property type="evidence" value="ECO:0007669"/>
    <property type="project" value="TreeGrafter"/>
</dbReference>
<dbReference type="EMBL" id="HAEG01014053">
    <property type="protein sequence ID" value="SBR96583.1"/>
    <property type="molecule type" value="Transcribed_RNA"/>
</dbReference>
<evidence type="ECO:0000256" key="21">
    <source>
        <dbReference type="SAM" id="SignalP"/>
    </source>
</evidence>
<keyword evidence="16" id="KW-0325">Glycoprotein</keyword>
<feature type="signal peptide" evidence="21">
    <location>
        <begin position="1"/>
        <end position="19"/>
    </location>
</feature>
<keyword evidence="11 20" id="KW-0812">Transmembrane</keyword>
<dbReference type="GO" id="GO:0045121">
    <property type="term" value="C:membrane raft"/>
    <property type="evidence" value="ECO:0007669"/>
    <property type="project" value="UniProtKB-SubCell"/>
</dbReference>
<feature type="compositionally biased region" description="Polar residues" evidence="19">
    <location>
        <begin position="146"/>
        <end position="204"/>
    </location>
</feature>
<evidence type="ECO:0000256" key="13">
    <source>
        <dbReference type="ARBA" id="ARBA00022889"/>
    </source>
</evidence>
<accession>A0A1A8QTJ9</accession>
<dbReference type="GO" id="GO:0031528">
    <property type="term" value="C:microvillus membrane"/>
    <property type="evidence" value="ECO:0007669"/>
    <property type="project" value="TreeGrafter"/>
</dbReference>
<keyword evidence="17" id="KW-0966">Cell projection</keyword>
<dbReference type="GO" id="GO:0016477">
    <property type="term" value="P:cell migration"/>
    <property type="evidence" value="ECO:0007669"/>
    <property type="project" value="InterPro"/>
</dbReference>
<evidence type="ECO:0000256" key="4">
    <source>
        <dbReference type="ARBA" id="ARBA00004466"/>
    </source>
</evidence>
<name>A0A1A8QTJ9_9TELE</name>
<dbReference type="PANTHER" id="PTHR12067:SF5">
    <property type="entry name" value="PODOCALYXIN"/>
    <property type="match status" value="1"/>
</dbReference>
<feature type="region of interest" description="Disordered" evidence="19">
    <location>
        <begin position="100"/>
        <end position="216"/>
    </location>
</feature>
<evidence type="ECO:0000256" key="17">
    <source>
        <dbReference type="ARBA" id="ARBA00023273"/>
    </source>
</evidence>
<keyword evidence="14 20" id="KW-1133">Transmembrane helix</keyword>
<comment type="similarity">
    <text evidence="8">Belongs to the podocalyxin family.</text>
</comment>
<dbReference type="EMBL" id="HAEF01021192">
    <property type="protein sequence ID" value="SBR62351.1"/>
    <property type="molecule type" value="Transcribed_RNA"/>
</dbReference>
<feature type="region of interest" description="Disordered" evidence="19">
    <location>
        <begin position="53"/>
        <end position="85"/>
    </location>
</feature>
<feature type="compositionally biased region" description="Polar residues" evidence="19">
    <location>
        <begin position="105"/>
        <end position="116"/>
    </location>
</feature>
<sequence length="451" mass="48694">MKTALRITWLLLLLSMCSAEEETVTTPVPQKHTVVTSAGVPTAVMTTTNVPDTKAVTTAPPTTAQATEATTTTNKPAQEPTTTTTTALVATTIITTTAKLETTQPTSVGTSNSPTPVTDKPPLGKNPSSPTVAVSKPTTIAPAPDGTSSRGAGSTTLQEATSFKPTESFTSSDGNNRNAAADTEVTTSSVDLTTGQRIDTTLPVTQGPGGETSKVTPAAEELASTQIPLAVNPAVTFTTSILNKATTTVRTSYTTAEATLQKTTNSFPAKTNTFTYSLLSGQETKENKDLLELCKKLMPDWQSGTCILTWRHHNNKVLFDRVELNGKVKTSLANKYYEEMTKEDPPEKPTDYKTLIAILASCGALLIMIVILTVCATHHRKPCNENQQYLTEELHTVENCYHDNPTLEVMEVQPEMQEKKMVLNGEFNDSWIVPIDNLMKEDLLDEEDTHL</sequence>
<feature type="compositionally biased region" description="Polar residues" evidence="19">
    <location>
        <begin position="126"/>
        <end position="138"/>
    </location>
</feature>
<keyword evidence="13" id="KW-0130">Cell adhesion</keyword>
<dbReference type="InterPro" id="IPR013836">
    <property type="entry name" value="CD34/Podocalyxin"/>
</dbReference>
<evidence type="ECO:0000256" key="10">
    <source>
        <dbReference type="ARBA" id="ARBA00022475"/>
    </source>
</evidence>
<proteinExistence type="inferred from homology"/>
<dbReference type="Pfam" id="PF06365">
    <property type="entry name" value="CD34_antigen"/>
    <property type="match status" value="1"/>
</dbReference>
<evidence type="ECO:0000256" key="12">
    <source>
        <dbReference type="ARBA" id="ARBA00022729"/>
    </source>
</evidence>
<dbReference type="GO" id="GO:0032534">
    <property type="term" value="P:regulation of microvillus assembly"/>
    <property type="evidence" value="ECO:0007669"/>
    <property type="project" value="TreeGrafter"/>
</dbReference>
<reference evidence="22" key="1">
    <citation type="submission" date="2016-05" db="EMBL/GenBank/DDBJ databases">
        <authorList>
            <person name="Lavstsen T."/>
            <person name="Jespersen J.S."/>
        </authorList>
    </citation>
    <scope>NUCLEOTIDE SEQUENCE</scope>
    <source>
        <tissue evidence="22">Brain</tissue>
    </source>
</reference>
<evidence type="ECO:0000256" key="8">
    <source>
        <dbReference type="ARBA" id="ARBA00007029"/>
    </source>
</evidence>
<evidence type="ECO:0000256" key="1">
    <source>
        <dbReference type="ARBA" id="ARBA00004105"/>
    </source>
</evidence>
<organism evidence="22">
    <name type="scientific">Nothobranchius pienaari</name>
    <dbReference type="NCBI Taxonomy" id="704102"/>
    <lineage>
        <taxon>Eukaryota</taxon>
        <taxon>Metazoa</taxon>
        <taxon>Chordata</taxon>
        <taxon>Craniata</taxon>
        <taxon>Vertebrata</taxon>
        <taxon>Euteleostomi</taxon>
        <taxon>Actinopterygii</taxon>
        <taxon>Neopterygii</taxon>
        <taxon>Teleostei</taxon>
        <taxon>Neoteleostei</taxon>
        <taxon>Acanthomorphata</taxon>
        <taxon>Ovalentaria</taxon>
        <taxon>Atherinomorphae</taxon>
        <taxon>Cyprinodontiformes</taxon>
        <taxon>Nothobranchiidae</taxon>
        <taxon>Nothobranchius</taxon>
    </lineage>
</organism>
<evidence type="ECO:0000256" key="9">
    <source>
        <dbReference type="ARBA" id="ARBA00017371"/>
    </source>
</evidence>
<dbReference type="InterPro" id="IPR017403">
    <property type="entry name" value="PODXL"/>
</dbReference>
<feature type="chain" id="PRO_5015058646" description="Podocalyxin" evidence="21">
    <location>
        <begin position="20"/>
        <end position="451"/>
    </location>
</feature>
<evidence type="ECO:0000256" key="15">
    <source>
        <dbReference type="ARBA" id="ARBA00023136"/>
    </source>
</evidence>
<dbReference type="GO" id="GO:0022408">
    <property type="term" value="P:negative regulation of cell-cell adhesion"/>
    <property type="evidence" value="ECO:0007669"/>
    <property type="project" value="TreeGrafter"/>
</dbReference>
<evidence type="ECO:0000256" key="11">
    <source>
        <dbReference type="ARBA" id="ARBA00022692"/>
    </source>
</evidence>
<evidence type="ECO:0000256" key="19">
    <source>
        <dbReference type="SAM" id="MobiDB-lite"/>
    </source>
</evidence>
<feature type="transmembrane region" description="Helical" evidence="20">
    <location>
        <begin position="355"/>
        <end position="376"/>
    </location>
</feature>
<keyword evidence="10" id="KW-1003">Cell membrane</keyword>
<evidence type="ECO:0000256" key="20">
    <source>
        <dbReference type="SAM" id="Phobius"/>
    </source>
</evidence>
<evidence type="ECO:0000256" key="16">
    <source>
        <dbReference type="ARBA" id="ARBA00023180"/>
    </source>
</evidence>
<dbReference type="GO" id="GO:0030175">
    <property type="term" value="C:filopodium"/>
    <property type="evidence" value="ECO:0007669"/>
    <property type="project" value="UniProtKB-SubCell"/>
</dbReference>
<evidence type="ECO:0000256" key="18">
    <source>
        <dbReference type="ARBA" id="ARBA00031141"/>
    </source>
</evidence>
<dbReference type="AlphaFoldDB" id="A0A1A8QTJ9"/>
<dbReference type="PANTHER" id="PTHR12067">
    <property type="entry name" value="PODOCALYXIN"/>
    <property type="match status" value="1"/>
</dbReference>
<evidence type="ECO:0000256" key="7">
    <source>
        <dbReference type="ARBA" id="ARBA00004510"/>
    </source>
</evidence>
<dbReference type="GO" id="GO:0016324">
    <property type="term" value="C:apical plasma membrane"/>
    <property type="evidence" value="ECO:0007669"/>
    <property type="project" value="UniProtKB-SubCell"/>
</dbReference>
<reference evidence="22" key="2">
    <citation type="submission" date="2016-06" db="EMBL/GenBank/DDBJ databases">
        <title>The genome of a short-lived fish provides insights into sex chromosome evolution and the genetic control of aging.</title>
        <authorList>
            <person name="Reichwald K."/>
            <person name="Felder M."/>
            <person name="Petzold A."/>
            <person name="Koch P."/>
            <person name="Groth M."/>
            <person name="Platzer M."/>
        </authorList>
    </citation>
    <scope>NUCLEOTIDE SEQUENCE</scope>
    <source>
        <tissue evidence="22">Brain</tissue>
    </source>
</reference>
<evidence type="ECO:0000256" key="14">
    <source>
        <dbReference type="ARBA" id="ARBA00022989"/>
    </source>
</evidence>
<dbReference type="GO" id="GO:0030027">
    <property type="term" value="C:lamellipodium"/>
    <property type="evidence" value="ECO:0007669"/>
    <property type="project" value="UniProtKB-SubCell"/>
</dbReference>
<evidence type="ECO:0000256" key="3">
    <source>
        <dbReference type="ARBA" id="ARBA00004285"/>
    </source>
</evidence>
<keyword evidence="12 21" id="KW-0732">Signal</keyword>
<dbReference type="GO" id="GO:0001726">
    <property type="term" value="C:ruffle"/>
    <property type="evidence" value="ECO:0007669"/>
    <property type="project" value="UniProtKB-SubCell"/>
</dbReference>